<feature type="domain" description="VanZ-like" evidence="2">
    <location>
        <begin position="39"/>
        <end position="148"/>
    </location>
</feature>
<gene>
    <name evidence="3" type="ORF">SFC79_05755</name>
</gene>
<feature type="transmembrane region" description="Helical" evidence="1">
    <location>
        <begin position="101"/>
        <end position="121"/>
    </location>
</feature>
<keyword evidence="4" id="KW-1185">Reference proteome</keyword>
<accession>A0ABU5K9K2</accession>
<keyword evidence="1" id="KW-0472">Membrane</keyword>
<evidence type="ECO:0000259" key="2">
    <source>
        <dbReference type="Pfam" id="PF04892"/>
    </source>
</evidence>
<evidence type="ECO:0000256" key="1">
    <source>
        <dbReference type="SAM" id="Phobius"/>
    </source>
</evidence>
<dbReference type="RefSeq" id="WP_322423586.1">
    <property type="nucleotide sequence ID" value="NZ_JAXQPW010000001.1"/>
</dbReference>
<comment type="caution">
    <text evidence="3">The sequence shown here is derived from an EMBL/GenBank/DDBJ whole genome shotgun (WGS) entry which is preliminary data.</text>
</comment>
<dbReference type="Pfam" id="PF04892">
    <property type="entry name" value="VanZ"/>
    <property type="match status" value="1"/>
</dbReference>
<protein>
    <submittedName>
        <fullName evidence="3">VanZ family protein</fullName>
    </submittedName>
</protein>
<evidence type="ECO:0000313" key="4">
    <source>
        <dbReference type="Proteomes" id="UP001291999"/>
    </source>
</evidence>
<keyword evidence="1" id="KW-1133">Transmembrane helix</keyword>
<feature type="transmembrane region" description="Helical" evidence="1">
    <location>
        <begin position="76"/>
        <end position="94"/>
    </location>
</feature>
<dbReference type="EMBL" id="JAXQPW010000001">
    <property type="protein sequence ID" value="MDZ5661265.1"/>
    <property type="molecule type" value="Genomic_DNA"/>
</dbReference>
<proteinExistence type="predicted"/>
<feature type="transmembrane region" description="Helical" evidence="1">
    <location>
        <begin position="38"/>
        <end position="56"/>
    </location>
</feature>
<reference evidence="3 4" key="1">
    <citation type="submission" date="2023-11" db="EMBL/GenBank/DDBJ databases">
        <title>Novel species in genus Nocardioides.</title>
        <authorList>
            <person name="Zhou H."/>
        </authorList>
    </citation>
    <scope>NUCLEOTIDE SEQUENCE [LARGE SCALE GENOMIC DNA]</scope>
    <source>
        <strain evidence="3 4">S-58</strain>
    </source>
</reference>
<sequence length="173" mass="18025">MIATVLVEHRWLTTTALVLLVVLGPAVGYWLTDRPRLAGAAALLSLVPVAALTLVPTSRDLAVGCAVEWATPSLGAVEPMANLVLFVPPALFLGVALRRPIAVLVGASAVSASIELAQAFLTGLGRSCSTNDWLSNTLGAALGAGLAVAALWLRSYVNRRRESSDRAMLGSRV</sequence>
<evidence type="ECO:0000313" key="3">
    <source>
        <dbReference type="EMBL" id="MDZ5661265.1"/>
    </source>
</evidence>
<name>A0ABU5K9K2_9ACTN</name>
<feature type="transmembrane region" description="Helical" evidence="1">
    <location>
        <begin position="133"/>
        <end position="153"/>
    </location>
</feature>
<dbReference type="Proteomes" id="UP001291999">
    <property type="component" value="Unassembled WGS sequence"/>
</dbReference>
<feature type="transmembrane region" description="Helical" evidence="1">
    <location>
        <begin position="12"/>
        <end position="31"/>
    </location>
</feature>
<dbReference type="InterPro" id="IPR006976">
    <property type="entry name" value="VanZ-like"/>
</dbReference>
<organism evidence="3 4">
    <name type="scientific">Nocardioides renjunii</name>
    <dbReference type="NCBI Taxonomy" id="3095075"/>
    <lineage>
        <taxon>Bacteria</taxon>
        <taxon>Bacillati</taxon>
        <taxon>Actinomycetota</taxon>
        <taxon>Actinomycetes</taxon>
        <taxon>Propionibacteriales</taxon>
        <taxon>Nocardioidaceae</taxon>
        <taxon>Nocardioides</taxon>
    </lineage>
</organism>
<keyword evidence="1" id="KW-0812">Transmembrane</keyword>